<dbReference type="Pfam" id="PF08447">
    <property type="entry name" value="PAS_3"/>
    <property type="match status" value="1"/>
</dbReference>
<dbReference type="InterPro" id="IPR035965">
    <property type="entry name" value="PAS-like_dom_sf"/>
</dbReference>
<protein>
    <submittedName>
        <fullName evidence="12">EAL domain-containing protein</fullName>
    </submittedName>
</protein>
<dbReference type="InterPro" id="IPR001633">
    <property type="entry name" value="EAL_dom"/>
</dbReference>
<evidence type="ECO:0000259" key="9">
    <source>
        <dbReference type="PROSITE" id="PS50113"/>
    </source>
</evidence>
<feature type="domain" description="PAC" evidence="9">
    <location>
        <begin position="500"/>
        <end position="552"/>
    </location>
</feature>
<dbReference type="InterPro" id="IPR000700">
    <property type="entry name" value="PAS-assoc_C"/>
</dbReference>
<evidence type="ECO:0000256" key="5">
    <source>
        <dbReference type="ARBA" id="ARBA00023136"/>
    </source>
</evidence>
<dbReference type="Gene3D" id="3.30.70.270">
    <property type="match status" value="1"/>
</dbReference>
<dbReference type="InterPro" id="IPR007895">
    <property type="entry name" value="MASE1"/>
</dbReference>
<evidence type="ECO:0000256" key="4">
    <source>
        <dbReference type="ARBA" id="ARBA00022989"/>
    </source>
</evidence>
<feature type="transmembrane region" description="Helical" evidence="7">
    <location>
        <begin position="122"/>
        <end position="146"/>
    </location>
</feature>
<feature type="transmembrane region" description="Helical" evidence="7">
    <location>
        <begin position="191"/>
        <end position="209"/>
    </location>
</feature>
<dbReference type="InterPro" id="IPR000160">
    <property type="entry name" value="GGDEF_dom"/>
</dbReference>
<dbReference type="SMART" id="SM00052">
    <property type="entry name" value="EAL"/>
    <property type="match status" value="1"/>
</dbReference>
<dbReference type="InterPro" id="IPR029787">
    <property type="entry name" value="Nucleotide_cyclase"/>
</dbReference>
<organism evidence="12 13">
    <name type="scientific">Undibacterium luofuense</name>
    <dbReference type="NCBI Taxonomy" id="2828733"/>
    <lineage>
        <taxon>Bacteria</taxon>
        <taxon>Pseudomonadati</taxon>
        <taxon>Pseudomonadota</taxon>
        <taxon>Betaproteobacteria</taxon>
        <taxon>Burkholderiales</taxon>
        <taxon>Oxalobacteraceae</taxon>
        <taxon>Undibacterium</taxon>
    </lineage>
</organism>
<name>A0A941I843_9BURK</name>
<evidence type="ECO:0000313" key="13">
    <source>
        <dbReference type="Proteomes" id="UP000680067"/>
    </source>
</evidence>
<keyword evidence="2" id="KW-1003">Cell membrane</keyword>
<dbReference type="GO" id="GO:0071111">
    <property type="term" value="F:cyclic-guanylate-specific phosphodiesterase activity"/>
    <property type="evidence" value="ECO:0007669"/>
    <property type="project" value="UniProtKB-EC"/>
</dbReference>
<keyword evidence="13" id="KW-1185">Reference proteome</keyword>
<dbReference type="NCBIfam" id="TIGR00229">
    <property type="entry name" value="sensory_box"/>
    <property type="match status" value="2"/>
</dbReference>
<evidence type="ECO:0000259" key="10">
    <source>
        <dbReference type="PROSITE" id="PS50883"/>
    </source>
</evidence>
<dbReference type="EMBL" id="JAGSPN010000012">
    <property type="protein sequence ID" value="MBR7783489.1"/>
    <property type="molecule type" value="Genomic_DNA"/>
</dbReference>
<evidence type="ECO:0000256" key="6">
    <source>
        <dbReference type="ARBA" id="ARBA00051114"/>
    </source>
</evidence>
<dbReference type="Pfam" id="PF05231">
    <property type="entry name" value="MASE1"/>
    <property type="match status" value="1"/>
</dbReference>
<dbReference type="InterPro" id="IPR000014">
    <property type="entry name" value="PAS"/>
</dbReference>
<accession>A0A941I843</accession>
<dbReference type="FunFam" id="3.20.20.450:FF:000001">
    <property type="entry name" value="Cyclic di-GMP phosphodiesterase yahA"/>
    <property type="match status" value="1"/>
</dbReference>
<dbReference type="PROSITE" id="PS50112">
    <property type="entry name" value="PAS"/>
    <property type="match status" value="1"/>
</dbReference>
<feature type="transmembrane region" description="Helical" evidence="7">
    <location>
        <begin position="239"/>
        <end position="259"/>
    </location>
</feature>
<keyword evidence="3 7" id="KW-0812">Transmembrane</keyword>
<keyword evidence="5 7" id="KW-0472">Membrane</keyword>
<dbReference type="CDD" id="cd01948">
    <property type="entry name" value="EAL"/>
    <property type="match status" value="1"/>
</dbReference>
<dbReference type="SUPFAM" id="SSF55785">
    <property type="entry name" value="PYP-like sensor domain (PAS domain)"/>
    <property type="match status" value="2"/>
</dbReference>
<dbReference type="PANTHER" id="PTHR44757:SF2">
    <property type="entry name" value="BIOFILM ARCHITECTURE MAINTENANCE PROTEIN MBAA"/>
    <property type="match status" value="1"/>
</dbReference>
<feature type="transmembrane region" description="Helical" evidence="7">
    <location>
        <begin position="49"/>
        <end position="72"/>
    </location>
</feature>
<comment type="catalytic activity">
    <reaction evidence="6">
        <text>3',3'-c-di-GMP + H2O = 5'-phosphoguanylyl(3'-&gt;5')guanosine + H(+)</text>
        <dbReference type="Rhea" id="RHEA:24902"/>
        <dbReference type="ChEBI" id="CHEBI:15377"/>
        <dbReference type="ChEBI" id="CHEBI:15378"/>
        <dbReference type="ChEBI" id="CHEBI:58754"/>
        <dbReference type="ChEBI" id="CHEBI:58805"/>
        <dbReference type="EC" id="3.1.4.52"/>
    </reaction>
    <physiologicalReaction direction="left-to-right" evidence="6">
        <dbReference type="Rhea" id="RHEA:24903"/>
    </physiologicalReaction>
</comment>
<dbReference type="AlphaFoldDB" id="A0A941I843"/>
<dbReference type="SUPFAM" id="SSF55073">
    <property type="entry name" value="Nucleotide cyclase"/>
    <property type="match status" value="1"/>
</dbReference>
<dbReference type="PROSITE" id="PS50883">
    <property type="entry name" value="EAL"/>
    <property type="match status" value="1"/>
</dbReference>
<feature type="transmembrane region" description="Helical" evidence="7">
    <location>
        <begin position="20"/>
        <end position="37"/>
    </location>
</feature>
<evidence type="ECO:0000259" key="8">
    <source>
        <dbReference type="PROSITE" id="PS50112"/>
    </source>
</evidence>
<dbReference type="GO" id="GO:0071732">
    <property type="term" value="P:cellular response to nitric oxide"/>
    <property type="evidence" value="ECO:0007669"/>
    <property type="project" value="UniProtKB-ARBA"/>
</dbReference>
<dbReference type="Gene3D" id="3.30.450.20">
    <property type="entry name" value="PAS domain"/>
    <property type="match status" value="2"/>
</dbReference>
<dbReference type="PROSITE" id="PS50113">
    <property type="entry name" value="PAC"/>
    <property type="match status" value="2"/>
</dbReference>
<dbReference type="PROSITE" id="PS50887">
    <property type="entry name" value="GGDEF"/>
    <property type="match status" value="1"/>
</dbReference>
<dbReference type="Pfam" id="PF00990">
    <property type="entry name" value="GGDEF"/>
    <property type="match status" value="1"/>
</dbReference>
<gene>
    <name evidence="12" type="ORF">KDM89_15195</name>
</gene>
<evidence type="ECO:0000256" key="1">
    <source>
        <dbReference type="ARBA" id="ARBA00004651"/>
    </source>
</evidence>
<dbReference type="InterPro" id="IPR035919">
    <property type="entry name" value="EAL_sf"/>
</dbReference>
<dbReference type="SUPFAM" id="SSF141868">
    <property type="entry name" value="EAL domain-like"/>
    <property type="match status" value="1"/>
</dbReference>
<dbReference type="Pfam" id="PF00563">
    <property type="entry name" value="EAL"/>
    <property type="match status" value="1"/>
</dbReference>
<evidence type="ECO:0000259" key="11">
    <source>
        <dbReference type="PROSITE" id="PS50887"/>
    </source>
</evidence>
<keyword evidence="4 7" id="KW-1133">Transmembrane helix</keyword>
<dbReference type="InterPro" id="IPR001610">
    <property type="entry name" value="PAC"/>
</dbReference>
<dbReference type="InterPro" id="IPR043128">
    <property type="entry name" value="Rev_trsase/Diguanyl_cyclase"/>
</dbReference>
<feature type="domain" description="GGDEF" evidence="11">
    <location>
        <begin position="584"/>
        <end position="722"/>
    </location>
</feature>
<feature type="transmembrane region" description="Helical" evidence="7">
    <location>
        <begin position="271"/>
        <end position="288"/>
    </location>
</feature>
<evidence type="ECO:0000256" key="3">
    <source>
        <dbReference type="ARBA" id="ARBA00022692"/>
    </source>
</evidence>
<dbReference type="GO" id="GO:0005886">
    <property type="term" value="C:plasma membrane"/>
    <property type="evidence" value="ECO:0007669"/>
    <property type="project" value="UniProtKB-SubCell"/>
</dbReference>
<dbReference type="Gene3D" id="3.20.20.450">
    <property type="entry name" value="EAL domain"/>
    <property type="match status" value="1"/>
</dbReference>
<dbReference type="InterPro" id="IPR013655">
    <property type="entry name" value="PAS_fold_3"/>
</dbReference>
<evidence type="ECO:0000256" key="2">
    <source>
        <dbReference type="ARBA" id="ARBA00022475"/>
    </source>
</evidence>
<feature type="domain" description="PAS" evidence="8">
    <location>
        <begin position="442"/>
        <end position="478"/>
    </location>
</feature>
<proteinExistence type="predicted"/>
<dbReference type="Proteomes" id="UP000680067">
    <property type="component" value="Unassembled WGS sequence"/>
</dbReference>
<feature type="transmembrane region" description="Helical" evidence="7">
    <location>
        <begin position="84"/>
        <end position="102"/>
    </location>
</feature>
<dbReference type="SMART" id="SM00091">
    <property type="entry name" value="PAS"/>
    <property type="match status" value="2"/>
</dbReference>
<sequence length="992" mass="111700">MLNFFRRMFPATSQPGSLAGRLLLVTGLYVLSGLYSFSVPFQNSGISLIWLPVGIAFGALLRWGGAMLPAIFTGGLILNLTFSHDLLAVLVLTTGSTLGPWLGCRLLKHYGFDPALENRRQVLTLMAGAAAGSAISAITGTMWHAGNGLEAPPWSALLVWWGGDALGAMLTAPVFLTMNRHALDGLRHQKQELLILTMVMAVACWAVFFSPFPELHLPFLLLGLMIWPAMRFEVPVTASLNLLVVIAATYASSIGSGVFEKYTSISLLTRWGFIFMLTMISLITTALRKEHQALSQQMHEAYNRLQKLASRLPGLAIQCRIHADQRITVPYASDALQDMFELSYEEVQHDGTRLLARAHPEDFEAGRALLREATRHLTPWQCEFRYFRKDGSERWLYMDGLPEPEEDGAMLWHCFITDITDRKQAESDLMIAACTFESQEAIFVMGPDWRILRINHAFSRITGFTPADLIGEKSPLLETGAQSDEILPELLQTLATQHFWHGELWHTRCHGDRFPVMITLTALHDHHGRLSHYVGSFTDISKHKGYEAEIRNLAFYDSLTQLPNRRLLTDRLDHLLRQHQRSHEHSAVLFIDLDNFKTLNDTRGHDAGDLLLIEAARRLRESVRDSDTVARLGGDEFVVVLESLSEEREEAVQQTDRISEKIRSVLNQPFQFTDFEHHASCSIGVCLFNDRDITVKDLFKRADTAMYEAKTAGKNAVRFFDPAMQAILLVRMLLESNLRVALSQDQFQLYYQVQVNAAGGLLGAEALLRWFHPDRGFISPGEFIPVAEEAGLIIPIGRWVLETACAQLQQWQHDPLTADLTLAVNVSARQFRQSDFVEQVRSMIQQYAFPPDRLKIELTESTVLDDVDTTIRTMRDLRALGVGFSMDDFGTGYSSLAYLQKLPLTQLKIDQSFVRDLSEDENDATIVRAIISLGVNLGLDVIAEGVETDAQREFLMSHHCNAFQGYLFSRPLPLPEFEKLVRERRTAALSQE</sequence>
<dbReference type="RefSeq" id="WP_212688768.1">
    <property type="nucleotide sequence ID" value="NZ_JAGSPN010000012.1"/>
</dbReference>
<comment type="caution">
    <text evidence="12">The sequence shown here is derived from an EMBL/GenBank/DDBJ whole genome shotgun (WGS) entry which is preliminary data.</text>
</comment>
<dbReference type="Pfam" id="PF13426">
    <property type="entry name" value="PAS_9"/>
    <property type="match status" value="1"/>
</dbReference>
<comment type="subcellular location">
    <subcellularLocation>
        <location evidence="1">Cell membrane</location>
        <topology evidence="1">Multi-pass membrane protein</topology>
    </subcellularLocation>
</comment>
<dbReference type="SMART" id="SM00267">
    <property type="entry name" value="GGDEF"/>
    <property type="match status" value="1"/>
</dbReference>
<feature type="transmembrane region" description="Helical" evidence="7">
    <location>
        <begin position="158"/>
        <end position="179"/>
    </location>
</feature>
<evidence type="ECO:0000313" key="12">
    <source>
        <dbReference type="EMBL" id="MBR7783489.1"/>
    </source>
</evidence>
<dbReference type="FunFam" id="3.30.70.270:FF:000001">
    <property type="entry name" value="Diguanylate cyclase domain protein"/>
    <property type="match status" value="1"/>
</dbReference>
<feature type="domain" description="PAC" evidence="9">
    <location>
        <begin position="380"/>
        <end position="431"/>
    </location>
</feature>
<dbReference type="CDD" id="cd00130">
    <property type="entry name" value="PAS"/>
    <property type="match status" value="2"/>
</dbReference>
<feature type="domain" description="EAL" evidence="10">
    <location>
        <begin position="731"/>
        <end position="985"/>
    </location>
</feature>
<dbReference type="PANTHER" id="PTHR44757">
    <property type="entry name" value="DIGUANYLATE CYCLASE DGCP"/>
    <property type="match status" value="1"/>
</dbReference>
<dbReference type="InterPro" id="IPR052155">
    <property type="entry name" value="Biofilm_reg_signaling"/>
</dbReference>
<reference evidence="12" key="1">
    <citation type="submission" date="2021-04" db="EMBL/GenBank/DDBJ databases">
        <title>novel species isolated from subtropical streams in China.</title>
        <authorList>
            <person name="Lu H."/>
        </authorList>
    </citation>
    <scope>NUCLEOTIDE SEQUENCE</scope>
    <source>
        <strain evidence="12">LFS511W</strain>
    </source>
</reference>
<dbReference type="CDD" id="cd01949">
    <property type="entry name" value="GGDEF"/>
    <property type="match status" value="1"/>
</dbReference>
<evidence type="ECO:0000256" key="7">
    <source>
        <dbReference type="SAM" id="Phobius"/>
    </source>
</evidence>
<dbReference type="NCBIfam" id="TIGR00254">
    <property type="entry name" value="GGDEF"/>
    <property type="match status" value="1"/>
</dbReference>
<dbReference type="SMART" id="SM00086">
    <property type="entry name" value="PAC"/>
    <property type="match status" value="2"/>
</dbReference>